<dbReference type="EMBL" id="LT841358">
    <property type="protein sequence ID" value="SMH71481.1"/>
    <property type="molecule type" value="Genomic_DNA"/>
</dbReference>
<sequence>MELRDKVLIIKGQITNVDFIQKGEPDVSKPLLIAAMQDMGDVGSIVIDFINSNLNTSVFREVQPSYPAYVIDNGGYIDIPEEKWDYRYAKDIIVFGGGSGQPSSTEELNVLCQDVINIAKKYSVRFIYTLGGFHTKNPIEGEPKTFVTTTSKELTEQVKKLGILTTPESSIITGFNGLILGFAKMNGIQGIGLYAELNQPKLPQYRSSKSIIKTLEKMTYRRFGDTSELDTMAKDVESHSHGKRFDPDQSYFD</sequence>
<evidence type="ECO:0000313" key="2">
    <source>
        <dbReference type="Proteomes" id="UP000230607"/>
    </source>
</evidence>
<dbReference type="Gene3D" id="3.40.50.10900">
    <property type="entry name" value="PAC-like subunit"/>
    <property type="match status" value="1"/>
</dbReference>
<protein>
    <recommendedName>
        <fullName evidence="3">PAC2 family protein</fullName>
    </recommendedName>
</protein>
<dbReference type="PANTHER" id="PTHR35610">
    <property type="entry name" value="3-ISOPROPYLMALATE DEHYDRATASE-RELATED"/>
    <property type="match status" value="1"/>
</dbReference>
<reference evidence="2" key="1">
    <citation type="submission" date="2017-03" db="EMBL/GenBank/DDBJ databases">
        <authorList>
            <person name="Herbold C."/>
        </authorList>
    </citation>
    <scope>NUCLEOTIDE SEQUENCE [LARGE SCALE GENOMIC DNA]</scope>
</reference>
<dbReference type="Pfam" id="PF09754">
    <property type="entry name" value="PAC2"/>
    <property type="match status" value="1"/>
</dbReference>
<dbReference type="PANTHER" id="PTHR35610:SF7">
    <property type="entry name" value="3-ISOPROPYLMALATE DEHYDRATASE"/>
    <property type="match status" value="1"/>
</dbReference>
<keyword evidence="2" id="KW-1185">Reference proteome</keyword>
<evidence type="ECO:0000313" key="1">
    <source>
        <dbReference type="EMBL" id="SMH71481.1"/>
    </source>
</evidence>
<dbReference type="InterPro" id="IPR019151">
    <property type="entry name" value="Proteasome_assmbl_chaperone_2"/>
</dbReference>
<dbReference type="SUPFAM" id="SSF159659">
    <property type="entry name" value="Cgl1923-like"/>
    <property type="match status" value="1"/>
</dbReference>
<organism evidence="1 2">
    <name type="scientific">Candidatus Nitrosotalea okcheonensis</name>
    <dbReference type="NCBI Taxonomy" id="1903276"/>
    <lineage>
        <taxon>Archaea</taxon>
        <taxon>Nitrososphaerota</taxon>
        <taxon>Nitrososphaeria</taxon>
        <taxon>Nitrosotaleales</taxon>
        <taxon>Nitrosotaleaceae</taxon>
        <taxon>Nitrosotalea</taxon>
    </lineage>
</organism>
<gene>
    <name evidence="1" type="ORF">NCS_11293</name>
</gene>
<name>A0A2H1FFD7_9ARCH</name>
<proteinExistence type="predicted"/>
<evidence type="ECO:0008006" key="3">
    <source>
        <dbReference type="Google" id="ProtNLM"/>
    </source>
</evidence>
<dbReference type="InterPro" id="IPR038389">
    <property type="entry name" value="PSMG2_sf"/>
</dbReference>
<dbReference type="AlphaFoldDB" id="A0A2H1FFD7"/>
<dbReference type="Proteomes" id="UP000230607">
    <property type="component" value="Chromosome 1"/>
</dbReference>
<accession>A0A2H1FFD7</accession>